<comment type="similarity">
    <text evidence="1">Belongs to the peptidase C48 family.</text>
</comment>
<organism evidence="6 7">
    <name type="scientific">Steinernema glaseri</name>
    <dbReference type="NCBI Taxonomy" id="37863"/>
    <lineage>
        <taxon>Eukaryota</taxon>
        <taxon>Metazoa</taxon>
        <taxon>Ecdysozoa</taxon>
        <taxon>Nematoda</taxon>
        <taxon>Chromadorea</taxon>
        <taxon>Rhabditida</taxon>
        <taxon>Tylenchina</taxon>
        <taxon>Panagrolaimomorpha</taxon>
        <taxon>Strongyloidoidea</taxon>
        <taxon>Steinernematidae</taxon>
        <taxon>Steinernema</taxon>
    </lineage>
</organism>
<reference evidence="7" key="1">
    <citation type="submission" date="2016-11" db="UniProtKB">
        <authorList>
            <consortium name="WormBaseParasite"/>
        </authorList>
    </citation>
    <scope>IDENTIFICATION</scope>
</reference>
<dbReference type="GO" id="GO:0008234">
    <property type="term" value="F:cysteine-type peptidase activity"/>
    <property type="evidence" value="ECO:0007669"/>
    <property type="project" value="InterPro"/>
</dbReference>
<dbReference type="PROSITE" id="PS50600">
    <property type="entry name" value="ULP_PROTEASE"/>
    <property type="match status" value="1"/>
</dbReference>
<dbReference type="InterPro" id="IPR003653">
    <property type="entry name" value="Peptidase_C48_C"/>
</dbReference>
<name>A0A1I8AFV8_9BILA</name>
<dbReference type="Proteomes" id="UP000095287">
    <property type="component" value="Unplaced"/>
</dbReference>
<dbReference type="InterPro" id="IPR038765">
    <property type="entry name" value="Papain-like_cys_pep_sf"/>
</dbReference>
<evidence type="ECO:0000256" key="3">
    <source>
        <dbReference type="ARBA" id="ARBA00022801"/>
    </source>
</evidence>
<dbReference type="Pfam" id="PF02902">
    <property type="entry name" value="Peptidase_C48"/>
    <property type="match status" value="1"/>
</dbReference>
<evidence type="ECO:0000259" key="5">
    <source>
        <dbReference type="PROSITE" id="PS50600"/>
    </source>
</evidence>
<feature type="region of interest" description="Disordered" evidence="4">
    <location>
        <begin position="1"/>
        <end position="49"/>
    </location>
</feature>
<dbReference type="GO" id="GO:0006508">
    <property type="term" value="P:proteolysis"/>
    <property type="evidence" value="ECO:0007669"/>
    <property type="project" value="UniProtKB-KW"/>
</dbReference>
<feature type="compositionally biased region" description="Low complexity" evidence="4">
    <location>
        <begin position="1"/>
        <end position="40"/>
    </location>
</feature>
<feature type="domain" description="Ubiquitin-like protease family profile" evidence="5">
    <location>
        <begin position="1"/>
        <end position="250"/>
    </location>
</feature>
<keyword evidence="3" id="KW-0378">Hydrolase</keyword>
<sequence length="255" mass="28829">MKTTATTTTTSTTRMLTTAAHHETPTTMTKPMRPTTRTAPKPMPENISKHSERTNANRVLLGKAMRPRTPPRITPMTTATARVHPGSARASQGSERAPTGCESQSGSASRTRAPKFSMTIWNTKLKKENESRWREKSTMMTPRRVEAIKLDGAYDRREGREGMGQGQIFVPIIYDEHWRLASFEVHEKTIRYYDTQAGPLTLELERRLLAIARALSCDATSVVCMPTSFFHHQIDGYNCGVYMLMLIERITYVFC</sequence>
<evidence type="ECO:0000256" key="1">
    <source>
        <dbReference type="ARBA" id="ARBA00005234"/>
    </source>
</evidence>
<keyword evidence="6" id="KW-1185">Reference proteome</keyword>
<dbReference type="Gene3D" id="3.40.395.10">
    <property type="entry name" value="Adenoviral Proteinase, Chain A"/>
    <property type="match status" value="1"/>
</dbReference>
<evidence type="ECO:0000256" key="2">
    <source>
        <dbReference type="ARBA" id="ARBA00022670"/>
    </source>
</evidence>
<keyword evidence="2" id="KW-0645">Protease</keyword>
<proteinExistence type="inferred from homology"/>
<feature type="region of interest" description="Disordered" evidence="4">
    <location>
        <begin position="66"/>
        <end position="113"/>
    </location>
</feature>
<dbReference type="AlphaFoldDB" id="A0A1I8AFV8"/>
<protein>
    <submittedName>
        <fullName evidence="7">ULP_PROTEASE domain-containing protein</fullName>
    </submittedName>
</protein>
<evidence type="ECO:0000313" key="7">
    <source>
        <dbReference type="WBParaSite" id="L893_g553.t1"/>
    </source>
</evidence>
<dbReference type="WBParaSite" id="L893_g553.t1">
    <property type="protein sequence ID" value="L893_g553.t1"/>
    <property type="gene ID" value="L893_g553"/>
</dbReference>
<evidence type="ECO:0000313" key="6">
    <source>
        <dbReference type="Proteomes" id="UP000095287"/>
    </source>
</evidence>
<feature type="compositionally biased region" description="Polar residues" evidence="4">
    <location>
        <begin position="101"/>
        <end position="110"/>
    </location>
</feature>
<evidence type="ECO:0000256" key="4">
    <source>
        <dbReference type="SAM" id="MobiDB-lite"/>
    </source>
</evidence>
<accession>A0A1I8AFV8</accession>
<dbReference type="SUPFAM" id="SSF54001">
    <property type="entry name" value="Cysteine proteinases"/>
    <property type="match status" value="1"/>
</dbReference>